<accession>A0A243RG76</accession>
<dbReference type="RefSeq" id="WP_086576056.1">
    <property type="nucleotide sequence ID" value="NZ_NGFP01000127.1"/>
</dbReference>
<gene>
    <name evidence="1" type="ORF">CA984_25325</name>
</gene>
<dbReference type="Proteomes" id="UP000194761">
    <property type="component" value="Unassembled WGS sequence"/>
</dbReference>
<evidence type="ECO:0000313" key="1">
    <source>
        <dbReference type="EMBL" id="OUC93701.1"/>
    </source>
</evidence>
<protein>
    <recommendedName>
        <fullName evidence="3">Beta-lactamase-related domain-containing protein</fullName>
    </recommendedName>
</protein>
<comment type="caution">
    <text evidence="1">The sequence shown here is derived from an EMBL/GenBank/DDBJ whole genome shotgun (WGS) entry which is preliminary data.</text>
</comment>
<proteinExistence type="predicted"/>
<reference evidence="1 2" key="1">
    <citation type="submission" date="2017-05" db="EMBL/GenBank/DDBJ databases">
        <title>Biotechnological potential of actinobacteria isolated from South African environments.</title>
        <authorList>
            <person name="Le Roes-Hill M."/>
            <person name="Prins A."/>
            <person name="Durrell K.A."/>
        </authorList>
    </citation>
    <scope>NUCLEOTIDE SEQUENCE [LARGE SCALE GENOMIC DNA]</scope>
    <source>
        <strain evidence="1">M26</strain>
    </source>
</reference>
<organism evidence="1 2">
    <name type="scientific">Streptosporangium minutum</name>
    <dbReference type="NCBI Taxonomy" id="569862"/>
    <lineage>
        <taxon>Bacteria</taxon>
        <taxon>Bacillati</taxon>
        <taxon>Actinomycetota</taxon>
        <taxon>Actinomycetes</taxon>
        <taxon>Streptosporangiales</taxon>
        <taxon>Streptosporangiaceae</taxon>
        <taxon>Streptosporangium</taxon>
    </lineage>
</organism>
<dbReference type="EMBL" id="NGFP01000127">
    <property type="protein sequence ID" value="OUC93701.1"/>
    <property type="molecule type" value="Genomic_DNA"/>
</dbReference>
<evidence type="ECO:0000313" key="2">
    <source>
        <dbReference type="Proteomes" id="UP000194761"/>
    </source>
</evidence>
<evidence type="ECO:0008006" key="3">
    <source>
        <dbReference type="Google" id="ProtNLM"/>
    </source>
</evidence>
<name>A0A243RG76_9ACTN</name>
<dbReference type="AlphaFoldDB" id="A0A243RG76"/>
<keyword evidence="2" id="KW-1185">Reference proteome</keyword>
<sequence length="70" mass="7128">MKDPGTTKGYGPEPAPLPCGTAFGHGGGPGFLVVAFDSADGSRQVTLSITPFSRDHHQAAMTLLTSAVCP</sequence>